<dbReference type="EC" id="2.7.2.1" evidence="6"/>
<dbReference type="PANTHER" id="PTHR21060">
    <property type="entry name" value="ACETATE KINASE"/>
    <property type="match status" value="1"/>
</dbReference>
<evidence type="ECO:0000256" key="2">
    <source>
        <dbReference type="ARBA" id="ARBA00022679"/>
    </source>
</evidence>
<comment type="function">
    <text evidence="6">Catalyzes the formation of acetyl phosphate from acetate and ATP. Can also catalyze the reverse reaction.</text>
</comment>
<dbReference type="PANTHER" id="PTHR21060:SF15">
    <property type="entry name" value="ACETATE KINASE-RELATED"/>
    <property type="match status" value="1"/>
</dbReference>
<evidence type="ECO:0000256" key="7">
    <source>
        <dbReference type="RuleBase" id="RU003835"/>
    </source>
</evidence>
<comment type="caution">
    <text evidence="8">The sequence shown here is derived from an EMBL/GenBank/DDBJ whole genome shotgun (WGS) entry which is preliminary data.</text>
</comment>
<dbReference type="GO" id="GO:0005737">
    <property type="term" value="C:cytoplasm"/>
    <property type="evidence" value="ECO:0007669"/>
    <property type="project" value="UniProtKB-SubCell"/>
</dbReference>
<keyword evidence="5 6" id="KW-0067">ATP-binding</keyword>
<dbReference type="GO" id="GO:0005524">
    <property type="term" value="F:ATP binding"/>
    <property type="evidence" value="ECO:0007669"/>
    <property type="project" value="UniProtKB-KW"/>
</dbReference>
<dbReference type="InterPro" id="IPR000890">
    <property type="entry name" value="Aliphatic_acid_kin_short-chain"/>
</dbReference>
<feature type="binding site" evidence="6">
    <location>
        <begin position="283"/>
        <end position="285"/>
    </location>
    <ligand>
        <name>ATP</name>
        <dbReference type="ChEBI" id="CHEBI:30616"/>
    </ligand>
</feature>
<dbReference type="NCBIfam" id="TIGR00016">
    <property type="entry name" value="ackA"/>
    <property type="match status" value="1"/>
</dbReference>
<feature type="site" description="Transition state stabilizer" evidence="6">
    <location>
        <position position="178"/>
    </location>
</feature>
<dbReference type="OrthoDB" id="9802453at2"/>
<dbReference type="GO" id="GO:0006083">
    <property type="term" value="P:acetate metabolic process"/>
    <property type="evidence" value="ECO:0007669"/>
    <property type="project" value="TreeGrafter"/>
</dbReference>
<comment type="cofactor">
    <cofactor evidence="6">
        <name>Mg(2+)</name>
        <dbReference type="ChEBI" id="CHEBI:18420"/>
    </cofactor>
    <cofactor evidence="6">
        <name>Mn(2+)</name>
        <dbReference type="ChEBI" id="CHEBI:29035"/>
    </cofactor>
    <text evidence="6">Mg(2+). Can also accept Mn(2+).</text>
</comment>
<comment type="subunit">
    <text evidence="6">Homodimer.</text>
</comment>
<dbReference type="InterPro" id="IPR023865">
    <property type="entry name" value="Aliphatic_acid_kinase_CS"/>
</dbReference>
<evidence type="ECO:0000256" key="4">
    <source>
        <dbReference type="ARBA" id="ARBA00022777"/>
    </source>
</evidence>
<comment type="similarity">
    <text evidence="1 6 7">Belongs to the acetokinase family.</text>
</comment>
<keyword evidence="6" id="KW-0963">Cytoplasm</keyword>
<evidence type="ECO:0000256" key="3">
    <source>
        <dbReference type="ARBA" id="ARBA00022741"/>
    </source>
</evidence>
<dbReference type="AlphaFoldDB" id="A0A5C5S8D9"/>
<evidence type="ECO:0000313" key="9">
    <source>
        <dbReference type="Proteomes" id="UP000317430"/>
    </source>
</evidence>
<name>A0A5C5S8D9_9STRE</name>
<evidence type="ECO:0000256" key="1">
    <source>
        <dbReference type="ARBA" id="ARBA00008748"/>
    </source>
</evidence>
<dbReference type="PROSITE" id="PS01075">
    <property type="entry name" value="ACETATE_KINASE_1"/>
    <property type="match status" value="1"/>
</dbReference>
<dbReference type="PROSITE" id="PS01076">
    <property type="entry name" value="ACETATE_KINASE_2"/>
    <property type="match status" value="1"/>
</dbReference>
<comment type="subcellular location">
    <subcellularLocation>
        <location evidence="6">Cytoplasm</location>
    </subcellularLocation>
</comment>
<keyword evidence="6" id="KW-0460">Magnesium</keyword>
<dbReference type="InterPro" id="IPR043129">
    <property type="entry name" value="ATPase_NBD"/>
</dbReference>
<feature type="binding site" evidence="6">
    <location>
        <position position="383"/>
    </location>
    <ligand>
        <name>Mg(2+)</name>
        <dbReference type="ChEBI" id="CHEBI:18420"/>
    </ligand>
</feature>
<dbReference type="Gene3D" id="3.30.420.40">
    <property type="match status" value="2"/>
</dbReference>
<feature type="binding site" evidence="6">
    <location>
        <begin position="206"/>
        <end position="210"/>
    </location>
    <ligand>
        <name>ATP</name>
        <dbReference type="ChEBI" id="CHEBI:30616"/>
    </ligand>
</feature>
<comment type="catalytic activity">
    <reaction evidence="6">
        <text>acetate + ATP = acetyl phosphate + ADP</text>
        <dbReference type="Rhea" id="RHEA:11352"/>
        <dbReference type="ChEBI" id="CHEBI:22191"/>
        <dbReference type="ChEBI" id="CHEBI:30089"/>
        <dbReference type="ChEBI" id="CHEBI:30616"/>
        <dbReference type="ChEBI" id="CHEBI:456216"/>
        <dbReference type="EC" id="2.7.2.1"/>
    </reaction>
</comment>
<dbReference type="PRINTS" id="PR00471">
    <property type="entry name" value="ACETATEKNASE"/>
</dbReference>
<dbReference type="SUPFAM" id="SSF53067">
    <property type="entry name" value="Actin-like ATPase domain"/>
    <property type="match status" value="2"/>
</dbReference>
<dbReference type="Pfam" id="PF00871">
    <property type="entry name" value="Acetate_kinase"/>
    <property type="match status" value="1"/>
</dbReference>
<evidence type="ECO:0000256" key="5">
    <source>
        <dbReference type="ARBA" id="ARBA00022840"/>
    </source>
</evidence>
<feature type="binding site" evidence="6">
    <location>
        <position position="89"/>
    </location>
    <ligand>
        <name>substrate</name>
    </ligand>
</feature>
<dbReference type="Proteomes" id="UP000317430">
    <property type="component" value="Unassembled WGS sequence"/>
</dbReference>
<protein>
    <recommendedName>
        <fullName evidence="6">Acetate kinase</fullName>
        <ecNumber evidence="6">2.7.2.1</ecNumber>
    </recommendedName>
    <alternativeName>
        <fullName evidence="6">Acetokinase</fullName>
    </alternativeName>
</protein>
<dbReference type="RefSeq" id="WP_146568079.1">
    <property type="nucleotide sequence ID" value="NZ_VOHL01000008.1"/>
</dbReference>
<evidence type="ECO:0000313" key="8">
    <source>
        <dbReference type="EMBL" id="TWS96450.1"/>
    </source>
</evidence>
<feature type="binding site" evidence="6">
    <location>
        <begin position="331"/>
        <end position="335"/>
    </location>
    <ligand>
        <name>ATP</name>
        <dbReference type="ChEBI" id="CHEBI:30616"/>
    </ligand>
</feature>
<dbReference type="UniPathway" id="UPA00340">
    <property type="reaction ID" value="UER00458"/>
</dbReference>
<keyword evidence="9" id="KW-1185">Reference proteome</keyword>
<dbReference type="GO" id="GO:0000287">
    <property type="term" value="F:magnesium ion binding"/>
    <property type="evidence" value="ECO:0007669"/>
    <property type="project" value="UniProtKB-UniRule"/>
</dbReference>
<dbReference type="PIRSF" id="PIRSF000722">
    <property type="entry name" value="Acetate_prop_kin"/>
    <property type="match status" value="1"/>
</dbReference>
<keyword evidence="3 6" id="KW-0547">Nucleotide-binding</keyword>
<keyword evidence="6" id="KW-0479">Metal-binding</keyword>
<evidence type="ECO:0000256" key="6">
    <source>
        <dbReference type="HAMAP-Rule" id="MF_00020"/>
    </source>
</evidence>
<feature type="site" description="Transition state stabilizer" evidence="6">
    <location>
        <position position="239"/>
    </location>
</feature>
<keyword evidence="4 6" id="KW-0418">Kinase</keyword>
<dbReference type="CDD" id="cd24010">
    <property type="entry name" value="ASKHA_NBD_AcK_PK"/>
    <property type="match status" value="1"/>
</dbReference>
<accession>A0A5C5S8D9</accession>
<keyword evidence="2 6" id="KW-0808">Transferase</keyword>
<reference evidence="8 9" key="1">
    <citation type="submission" date="2019-08" db="EMBL/GenBank/DDBJ databases">
        <authorList>
            <person name="Lei W."/>
        </authorList>
    </citation>
    <scope>NUCLEOTIDE SEQUENCE [LARGE SCALE GENOMIC DNA]</scope>
    <source>
        <strain evidence="8 9">CCUG 66496</strain>
    </source>
</reference>
<proteinExistence type="inferred from homology"/>
<dbReference type="InterPro" id="IPR004372">
    <property type="entry name" value="Ac/propionate_kinase"/>
</dbReference>
<comment type="pathway">
    <text evidence="6">Metabolic intermediate biosynthesis; acetyl-CoA biosynthesis; acetyl-CoA from acetate: step 1/2.</text>
</comment>
<dbReference type="HAMAP" id="MF_00020">
    <property type="entry name" value="Acetate_kinase"/>
    <property type="match status" value="1"/>
</dbReference>
<organism evidence="8 9">
    <name type="scientific">Streptococcus cuniculipharyngis</name>
    <dbReference type="NCBI Taxonomy" id="1562651"/>
    <lineage>
        <taxon>Bacteria</taxon>
        <taxon>Bacillati</taxon>
        <taxon>Bacillota</taxon>
        <taxon>Bacilli</taxon>
        <taxon>Lactobacillales</taxon>
        <taxon>Streptococcaceae</taxon>
        <taxon>Streptococcus</taxon>
    </lineage>
</organism>
<gene>
    <name evidence="6" type="primary">ackA</name>
    <name evidence="8" type="ORF">FRX57_07075</name>
</gene>
<feature type="binding site" evidence="6">
    <location>
        <position position="8"/>
    </location>
    <ligand>
        <name>Mg(2+)</name>
        <dbReference type="ChEBI" id="CHEBI:18420"/>
    </ligand>
</feature>
<dbReference type="GO" id="GO:0008776">
    <property type="term" value="F:acetate kinase activity"/>
    <property type="evidence" value="ECO:0007669"/>
    <property type="project" value="UniProtKB-UniRule"/>
</dbReference>
<feature type="binding site" evidence="6">
    <location>
        <position position="15"/>
    </location>
    <ligand>
        <name>ATP</name>
        <dbReference type="ChEBI" id="CHEBI:30616"/>
    </ligand>
</feature>
<sequence>MSKTIAINAGSSSLKWQLYKMPEEDVLAQGIIERIGLGDSISTVKFDGKKESQTLDVADHVQAVKLVLDDLIRFNIIASYDEITGVGHRVVAGGELFKESVLIDDQVLAQIEELSSLAPLHNPANAAGIRAFKELLPDITSVAVFDTAFHTTMPEVAYRYPIADKYYTDYKVRKYGAHGTSHYYVAHEAAKLLSKPIEELKIITAHIGNGGSITANLHGKSVDTSMGFTPLAGLMMGTRSGDIDPAIIPYLVENVPELEDAAAVTNVLNKESGLLGVSGLSSDMRDIENAMEEGHPGATLAYDMFVDRVKKFIGQYMAVLNGVDALVFTAGIGENGWMIRRDVVKGLSWFGMEVDPEKNVFGFAGDISTADSKVKVLVIPTDEELVIARDVERLK</sequence>
<dbReference type="GO" id="GO:0006085">
    <property type="term" value="P:acetyl-CoA biosynthetic process"/>
    <property type="evidence" value="ECO:0007669"/>
    <property type="project" value="UniProtKB-UniRule"/>
</dbReference>
<dbReference type="EMBL" id="VOHL01000008">
    <property type="protein sequence ID" value="TWS96450.1"/>
    <property type="molecule type" value="Genomic_DNA"/>
</dbReference>
<feature type="active site" description="Proton donor/acceptor" evidence="6">
    <location>
        <position position="146"/>
    </location>
</feature>